<protein>
    <submittedName>
        <fullName evidence="1">Uncharacterized protein</fullName>
    </submittedName>
</protein>
<reference evidence="1 2" key="1">
    <citation type="journal article" date="2021" name="Hortic Res">
        <title>High-quality reference genome and annotation aids understanding of berry development for evergreen blueberry (Vaccinium darrowii).</title>
        <authorList>
            <person name="Yu J."/>
            <person name="Hulse-Kemp A.M."/>
            <person name="Babiker E."/>
            <person name="Staton M."/>
        </authorList>
    </citation>
    <scope>NUCLEOTIDE SEQUENCE [LARGE SCALE GENOMIC DNA]</scope>
    <source>
        <strain evidence="2">cv. NJ 8807/NJ 8810</strain>
        <tissue evidence="1">Young leaf</tissue>
    </source>
</reference>
<accession>A0ACB7XLL7</accession>
<keyword evidence="2" id="KW-1185">Reference proteome</keyword>
<proteinExistence type="predicted"/>
<evidence type="ECO:0000313" key="1">
    <source>
        <dbReference type="EMBL" id="KAH7841709.1"/>
    </source>
</evidence>
<gene>
    <name evidence="1" type="ORF">Vadar_033278</name>
</gene>
<dbReference type="EMBL" id="CM037160">
    <property type="protein sequence ID" value="KAH7841709.1"/>
    <property type="molecule type" value="Genomic_DNA"/>
</dbReference>
<dbReference type="Proteomes" id="UP000828048">
    <property type="component" value="Chromosome 10"/>
</dbReference>
<sequence>MAKLSWKPNTTTTASSSSNNLHSTTHDEPTTLSSSPAHVSNFSNRSTPTSSSPAPTASSLSSPSSPSYPAPPAQSPTLGRAVHCHTLVRGYGLDSFVQAVLVAFYAKCGDLRRARKVFDEMNDRTVVAWNSMISGYEQNGFSEEAIGLFHRMRDSGVEFDLATLVSVLAACAQAGALELGYWVHDWIRDSGFSINVVIDSSLINMYAKCGNVRKARKVFDSMTYRNIVSWTAMISGYGINGYGR</sequence>
<comment type="caution">
    <text evidence="1">The sequence shown here is derived from an EMBL/GenBank/DDBJ whole genome shotgun (WGS) entry which is preliminary data.</text>
</comment>
<organism evidence="1 2">
    <name type="scientific">Vaccinium darrowii</name>
    <dbReference type="NCBI Taxonomy" id="229202"/>
    <lineage>
        <taxon>Eukaryota</taxon>
        <taxon>Viridiplantae</taxon>
        <taxon>Streptophyta</taxon>
        <taxon>Embryophyta</taxon>
        <taxon>Tracheophyta</taxon>
        <taxon>Spermatophyta</taxon>
        <taxon>Magnoliopsida</taxon>
        <taxon>eudicotyledons</taxon>
        <taxon>Gunneridae</taxon>
        <taxon>Pentapetalae</taxon>
        <taxon>asterids</taxon>
        <taxon>Ericales</taxon>
        <taxon>Ericaceae</taxon>
        <taxon>Vaccinioideae</taxon>
        <taxon>Vaccinieae</taxon>
        <taxon>Vaccinium</taxon>
    </lineage>
</organism>
<name>A0ACB7XLL7_9ERIC</name>
<evidence type="ECO:0000313" key="2">
    <source>
        <dbReference type="Proteomes" id="UP000828048"/>
    </source>
</evidence>